<proteinExistence type="predicted"/>
<dbReference type="Proteomes" id="UP001144471">
    <property type="component" value="Unassembled WGS sequence"/>
</dbReference>
<name>A0A9W6GP15_9FUSO</name>
<feature type="transmembrane region" description="Helical" evidence="1">
    <location>
        <begin position="185"/>
        <end position="206"/>
    </location>
</feature>
<feature type="transmembrane region" description="Helical" evidence="1">
    <location>
        <begin position="287"/>
        <end position="308"/>
    </location>
</feature>
<dbReference type="PANTHER" id="PTHR41771:SF1">
    <property type="entry name" value="MEMBRANE PROTEIN"/>
    <property type="match status" value="1"/>
</dbReference>
<feature type="transmembrane region" description="Helical" evidence="1">
    <location>
        <begin position="158"/>
        <end position="176"/>
    </location>
</feature>
<gene>
    <name evidence="3" type="ORF">PM10SUCC1_26160</name>
</gene>
<accession>A0A9W6GP15</accession>
<organism evidence="3 4">
    <name type="scientific">Propionigenium maris DSM 9537</name>
    <dbReference type="NCBI Taxonomy" id="1123000"/>
    <lineage>
        <taxon>Bacteria</taxon>
        <taxon>Fusobacteriati</taxon>
        <taxon>Fusobacteriota</taxon>
        <taxon>Fusobacteriia</taxon>
        <taxon>Fusobacteriales</taxon>
        <taxon>Fusobacteriaceae</taxon>
        <taxon>Propionigenium</taxon>
    </lineage>
</organism>
<feature type="transmembrane region" description="Helical" evidence="1">
    <location>
        <begin position="132"/>
        <end position="152"/>
    </location>
</feature>
<dbReference type="Pfam" id="PF07907">
    <property type="entry name" value="YibE_F"/>
    <property type="match status" value="1"/>
</dbReference>
<dbReference type="EMBL" id="BSDY01000013">
    <property type="protein sequence ID" value="GLI57102.1"/>
    <property type="molecule type" value="Genomic_DNA"/>
</dbReference>
<feature type="transmembrane region" description="Helical" evidence="1">
    <location>
        <begin position="328"/>
        <end position="352"/>
    </location>
</feature>
<keyword evidence="1" id="KW-0812">Transmembrane</keyword>
<dbReference type="PANTHER" id="PTHR41771">
    <property type="entry name" value="MEMBRANE PROTEIN-RELATED"/>
    <property type="match status" value="1"/>
</dbReference>
<evidence type="ECO:0000256" key="2">
    <source>
        <dbReference type="SAM" id="SignalP"/>
    </source>
</evidence>
<keyword evidence="4" id="KW-1185">Reference proteome</keyword>
<feature type="transmembrane region" description="Helical" evidence="1">
    <location>
        <begin position="108"/>
        <end position="125"/>
    </location>
</feature>
<protein>
    <submittedName>
        <fullName evidence="3">Transporter</fullName>
    </submittedName>
</protein>
<dbReference type="InterPro" id="IPR012507">
    <property type="entry name" value="YibE_F"/>
</dbReference>
<sequence>MKKIILVLLLSFSLVSFAEADNYIKGRVLEKIDTYETPDSDEVSYIDTYNVEIKEGIDRGATIPIEFPIYREDAFNIPLKSGKSVVLYTEIGENGDNIYYIADIDKRGGLLTLGALFLGLIFILGRLKGIRAAAALVVTIIATFFFFIPGVIEGYSPIGLSVITALFASLVTIYFMTGISTKGHVAVLGSIGGVACAGVISYFFVYKLGLTGYTDMDSLNYASFLRGIKVKELISAGVILGSMGAVMDVAMSISSALHEVEGVNGELTSKNIFNSGMNIGRDIIGTMVNTLVLAYVGSSLFTIMLLIMQKTEFPLIRILNFEFMAVEILRSVCGSLGILVTVPLTSYLAGVFHSRMAERKSQEREEAVRG</sequence>
<evidence type="ECO:0000313" key="4">
    <source>
        <dbReference type="Proteomes" id="UP001144471"/>
    </source>
</evidence>
<keyword evidence="1" id="KW-0472">Membrane</keyword>
<keyword evidence="2" id="KW-0732">Signal</keyword>
<keyword evidence="1" id="KW-1133">Transmembrane helix</keyword>
<feature type="chain" id="PRO_5040973382" evidence="2">
    <location>
        <begin position="19"/>
        <end position="370"/>
    </location>
</feature>
<reference evidence="3" key="1">
    <citation type="submission" date="2022-12" db="EMBL/GenBank/DDBJ databases">
        <title>Reference genome sequencing for broad-spectrum identification of bacterial and archaeal isolates by mass spectrometry.</title>
        <authorList>
            <person name="Sekiguchi Y."/>
            <person name="Tourlousse D.M."/>
        </authorList>
    </citation>
    <scope>NUCLEOTIDE SEQUENCE</scope>
    <source>
        <strain evidence="3">10succ1</strain>
    </source>
</reference>
<dbReference type="RefSeq" id="WP_281836564.1">
    <property type="nucleotide sequence ID" value="NZ_BSDY01000013.1"/>
</dbReference>
<dbReference type="AlphaFoldDB" id="A0A9W6GP15"/>
<evidence type="ECO:0000313" key="3">
    <source>
        <dbReference type="EMBL" id="GLI57102.1"/>
    </source>
</evidence>
<comment type="caution">
    <text evidence="3">The sequence shown here is derived from an EMBL/GenBank/DDBJ whole genome shotgun (WGS) entry which is preliminary data.</text>
</comment>
<feature type="signal peptide" evidence="2">
    <location>
        <begin position="1"/>
        <end position="18"/>
    </location>
</feature>
<evidence type="ECO:0000256" key="1">
    <source>
        <dbReference type="SAM" id="Phobius"/>
    </source>
</evidence>